<evidence type="ECO:0000313" key="2">
    <source>
        <dbReference type="Proteomes" id="UP001164539"/>
    </source>
</evidence>
<dbReference type="Proteomes" id="UP001164539">
    <property type="component" value="Chromosome 1"/>
</dbReference>
<comment type="caution">
    <text evidence="1">The sequence shown here is derived from an EMBL/GenBank/DDBJ whole genome shotgun (WGS) entry which is preliminary data.</text>
</comment>
<keyword evidence="2" id="KW-1185">Reference proteome</keyword>
<name>A0ACC1YVQ1_MELAZ</name>
<protein>
    <submittedName>
        <fullName evidence="1">Myelin-associated oligodendrocyte basic protein</fullName>
    </submittedName>
</protein>
<evidence type="ECO:0000313" key="1">
    <source>
        <dbReference type="EMBL" id="KAJ4727885.1"/>
    </source>
</evidence>
<accession>A0ACC1YVQ1</accession>
<reference evidence="1 2" key="1">
    <citation type="journal article" date="2023" name="Science">
        <title>Complex scaffold remodeling in plant triterpene biosynthesis.</title>
        <authorList>
            <person name="De La Pena R."/>
            <person name="Hodgson H."/>
            <person name="Liu J.C."/>
            <person name="Stephenson M.J."/>
            <person name="Martin A.C."/>
            <person name="Owen C."/>
            <person name="Harkess A."/>
            <person name="Leebens-Mack J."/>
            <person name="Jimenez L.E."/>
            <person name="Osbourn A."/>
            <person name="Sattely E.S."/>
        </authorList>
    </citation>
    <scope>NUCLEOTIDE SEQUENCE [LARGE SCALE GENOMIC DNA]</scope>
    <source>
        <strain evidence="2">cv. JPN11</strain>
        <tissue evidence="1">Leaf</tissue>
    </source>
</reference>
<dbReference type="EMBL" id="CM051394">
    <property type="protein sequence ID" value="KAJ4727885.1"/>
    <property type="molecule type" value="Genomic_DNA"/>
</dbReference>
<gene>
    <name evidence="1" type="ORF">OWV82_000915</name>
</gene>
<sequence length="388" mass="42129">MNPNQHRRKKNPAAICKLSDHPLFMMATTFLLKANPLFLSQRIQNFDGNLCRMKSAKLSSSSKISCVKGFKNLSPISTSKIDTAVPAVLSSYEARSVIISSGSNDNHSENQVLNSIFEIFKWLKVSAALMVHSLLLIMMMYGRDSALARSGGVMGGHSFKSSSSSSSSRSSSTGSSYSSSSSYSSTSSSRPSSSSSTSSSSSPWYSSPSSSTWSSRDSDSSPSSSTWSSSDWYSSTSSSSSPWHSSSPSYTRTSSDSYSSSSREPSQPSASHSWNPHKVIINLTFWCIMGIVAAYVVPETVSAIKRFLNRTSVIKLQVTILVSTSGIIKLPIIKDKEDLKNALKKLLSLHASGGIQAVNVIWTPQEENEIMSLEELNEDYPHLRPLST</sequence>
<organism evidence="1 2">
    <name type="scientific">Melia azedarach</name>
    <name type="common">Chinaberry tree</name>
    <dbReference type="NCBI Taxonomy" id="155640"/>
    <lineage>
        <taxon>Eukaryota</taxon>
        <taxon>Viridiplantae</taxon>
        <taxon>Streptophyta</taxon>
        <taxon>Embryophyta</taxon>
        <taxon>Tracheophyta</taxon>
        <taxon>Spermatophyta</taxon>
        <taxon>Magnoliopsida</taxon>
        <taxon>eudicotyledons</taxon>
        <taxon>Gunneridae</taxon>
        <taxon>Pentapetalae</taxon>
        <taxon>rosids</taxon>
        <taxon>malvids</taxon>
        <taxon>Sapindales</taxon>
        <taxon>Meliaceae</taxon>
        <taxon>Melia</taxon>
    </lineage>
</organism>
<proteinExistence type="predicted"/>